<dbReference type="SUPFAM" id="SSF74788">
    <property type="entry name" value="Cullin repeat-like"/>
    <property type="match status" value="1"/>
</dbReference>
<evidence type="ECO:0000256" key="1">
    <source>
        <dbReference type="ARBA" id="ARBA00006019"/>
    </source>
</evidence>
<feature type="domain" description="Cullin N-terminal" evidence="3">
    <location>
        <begin position="54"/>
        <end position="215"/>
    </location>
</feature>
<dbReference type="Pfam" id="PF00888">
    <property type="entry name" value="Cullin"/>
    <property type="match status" value="1"/>
</dbReference>
<name>A0A2G5HRA2_CERBT</name>
<dbReference type="InterPro" id="IPR016159">
    <property type="entry name" value="Cullin_repeat-like_dom_sf"/>
</dbReference>
<dbReference type="GO" id="GO:0031625">
    <property type="term" value="F:ubiquitin protein ligase binding"/>
    <property type="evidence" value="ECO:0007669"/>
    <property type="project" value="InterPro"/>
</dbReference>
<protein>
    <recommendedName>
        <fullName evidence="3">Cullin N-terminal domain-containing protein</fullName>
    </recommendedName>
</protein>
<evidence type="ECO:0000256" key="2">
    <source>
        <dbReference type="SAM" id="MobiDB-lite"/>
    </source>
</evidence>
<dbReference type="GO" id="GO:0006511">
    <property type="term" value="P:ubiquitin-dependent protein catabolic process"/>
    <property type="evidence" value="ECO:0007669"/>
    <property type="project" value="InterPro"/>
</dbReference>
<evidence type="ECO:0000313" key="4">
    <source>
        <dbReference type="EMBL" id="PIA95074.1"/>
    </source>
</evidence>
<evidence type="ECO:0000313" key="5">
    <source>
        <dbReference type="Proteomes" id="UP000230605"/>
    </source>
</evidence>
<dbReference type="EMBL" id="LKMD01000104">
    <property type="protein sequence ID" value="PIA95074.1"/>
    <property type="molecule type" value="Genomic_DNA"/>
</dbReference>
<comment type="similarity">
    <text evidence="1">Belongs to the cullin family.</text>
</comment>
<dbReference type="Proteomes" id="UP000230605">
    <property type="component" value="Chromosome 6"/>
</dbReference>
<proteinExistence type="inferred from homology"/>
<gene>
    <name evidence="4" type="ORF">CB0940_08917</name>
</gene>
<dbReference type="InterPro" id="IPR001373">
    <property type="entry name" value="Cullin_N"/>
</dbReference>
<reference evidence="4 5" key="1">
    <citation type="submission" date="2015-10" db="EMBL/GenBank/DDBJ databases">
        <title>The cercosporin biosynthetic gene cluster was horizontally transferred to several fungal lineages and shown to be expanded in Cercospora beticola based on microsynteny with recipient genomes.</title>
        <authorList>
            <person name="De Jonge R."/>
            <person name="Ebert M.K."/>
            <person name="Suttle J.C."/>
            <person name="Jurick Ii W.M."/>
            <person name="Secor G.A."/>
            <person name="Thomma B.P."/>
            <person name="Van De Peer Y."/>
            <person name="Bolton M.D."/>
        </authorList>
    </citation>
    <scope>NUCLEOTIDE SEQUENCE [LARGE SCALE GENOMIC DNA]</scope>
    <source>
        <strain evidence="4 5">09-40</strain>
    </source>
</reference>
<accession>A0A2G5HRA2</accession>
<comment type="caution">
    <text evidence="4">The sequence shown here is derived from an EMBL/GenBank/DDBJ whole genome shotgun (WGS) entry which is preliminary data.</text>
</comment>
<dbReference type="AlphaFoldDB" id="A0A2G5HRA2"/>
<organism evidence="4 5">
    <name type="scientific">Cercospora beticola</name>
    <name type="common">Sugarbeet leaf spot fungus</name>
    <dbReference type="NCBI Taxonomy" id="122368"/>
    <lineage>
        <taxon>Eukaryota</taxon>
        <taxon>Fungi</taxon>
        <taxon>Dikarya</taxon>
        <taxon>Ascomycota</taxon>
        <taxon>Pezizomycotina</taxon>
        <taxon>Dothideomycetes</taxon>
        <taxon>Dothideomycetidae</taxon>
        <taxon>Mycosphaerellales</taxon>
        <taxon>Mycosphaerellaceae</taxon>
        <taxon>Cercospora</taxon>
    </lineage>
</organism>
<sequence>MTTAMQLPKPPSPAETAKNPEQTFAWIEARIAEIYATGRYEQQQQLQEKSLVLDQAAYLQIYTTVHAYCKPHRGEQREPALYRSLQEAIRAHCREASAYIAGRAAGDLDDDGADATLSTYLKQWKQFLEISVRMRNLFSPLEKKWVWSAIDSEPPLEGVYLFPELHRRYWRAEVLGVNETSKGSSRVLKAVKRQQQNEGQSHKLADEVTAAFDDLKLALVDGNFVAADQ</sequence>
<dbReference type="OrthoDB" id="3643425at2759"/>
<feature type="region of interest" description="Disordered" evidence="2">
    <location>
        <begin position="1"/>
        <end position="20"/>
    </location>
</feature>
<evidence type="ECO:0000259" key="3">
    <source>
        <dbReference type="Pfam" id="PF00888"/>
    </source>
</evidence>
<dbReference type="Gene3D" id="1.20.1310.10">
    <property type="entry name" value="Cullin Repeats"/>
    <property type="match status" value="1"/>
</dbReference>